<keyword evidence="2" id="KW-1185">Reference proteome</keyword>
<dbReference type="AlphaFoldDB" id="B9RSH3"/>
<dbReference type="EMBL" id="EQ973810">
    <property type="protein sequence ID" value="EEF45711.1"/>
    <property type="molecule type" value="Genomic_DNA"/>
</dbReference>
<dbReference type="InParanoid" id="B9RSH3"/>
<gene>
    <name evidence="1" type="ORF">RCOM_1243400</name>
</gene>
<evidence type="ECO:0008006" key="3">
    <source>
        <dbReference type="Google" id="ProtNLM"/>
    </source>
</evidence>
<sequence length="229" mass="26142">MLRRISLEKWNRVCMPKSNEGLGIRDLRAFNEALVAKLAWTCIVNPSLLWVRILMSKSGVIKIVNNGESAKFWIDNWIPELGHLVHHVFRSLSHYLIDGLVKEFVDSSSQWNWNVLNGLLPYHVTFKLAALSTPCAELGEDGISWGFSFSRKFSTKTTYCSIMEKLLSNKYQLGVTLIKMPLAKLVVGMMRVFFIFYVITRLLSNSEAWLSFKMLNKISSPFSCNNVAV</sequence>
<organism evidence="1 2">
    <name type="scientific">Ricinus communis</name>
    <name type="common">Castor bean</name>
    <dbReference type="NCBI Taxonomy" id="3988"/>
    <lineage>
        <taxon>Eukaryota</taxon>
        <taxon>Viridiplantae</taxon>
        <taxon>Streptophyta</taxon>
        <taxon>Embryophyta</taxon>
        <taxon>Tracheophyta</taxon>
        <taxon>Spermatophyta</taxon>
        <taxon>Magnoliopsida</taxon>
        <taxon>eudicotyledons</taxon>
        <taxon>Gunneridae</taxon>
        <taxon>Pentapetalae</taxon>
        <taxon>rosids</taxon>
        <taxon>fabids</taxon>
        <taxon>Malpighiales</taxon>
        <taxon>Euphorbiaceae</taxon>
        <taxon>Acalyphoideae</taxon>
        <taxon>Acalypheae</taxon>
        <taxon>Ricinus</taxon>
    </lineage>
</organism>
<reference evidence="2" key="1">
    <citation type="journal article" date="2010" name="Nat. Biotechnol.">
        <title>Draft genome sequence of the oilseed species Ricinus communis.</title>
        <authorList>
            <person name="Chan A.P."/>
            <person name="Crabtree J."/>
            <person name="Zhao Q."/>
            <person name="Lorenzi H."/>
            <person name="Orvis J."/>
            <person name="Puiu D."/>
            <person name="Melake-Berhan A."/>
            <person name="Jones K.M."/>
            <person name="Redman J."/>
            <person name="Chen G."/>
            <person name="Cahoon E.B."/>
            <person name="Gedil M."/>
            <person name="Stanke M."/>
            <person name="Haas B.J."/>
            <person name="Wortman J.R."/>
            <person name="Fraser-Liggett C.M."/>
            <person name="Ravel J."/>
            <person name="Rabinowicz P.D."/>
        </authorList>
    </citation>
    <scope>NUCLEOTIDE SEQUENCE [LARGE SCALE GENOMIC DNA]</scope>
    <source>
        <strain evidence="2">cv. Hale</strain>
    </source>
</reference>
<protein>
    <recommendedName>
        <fullName evidence="3">Reverse transcriptase zinc-binding domain-containing protein</fullName>
    </recommendedName>
</protein>
<evidence type="ECO:0000313" key="2">
    <source>
        <dbReference type="Proteomes" id="UP000008311"/>
    </source>
</evidence>
<name>B9RSH3_RICCO</name>
<evidence type="ECO:0000313" key="1">
    <source>
        <dbReference type="EMBL" id="EEF45711.1"/>
    </source>
</evidence>
<proteinExistence type="predicted"/>
<dbReference type="eggNOG" id="KOG1075">
    <property type="taxonomic scope" value="Eukaryota"/>
</dbReference>
<accession>B9RSH3</accession>
<dbReference type="Proteomes" id="UP000008311">
    <property type="component" value="Unassembled WGS sequence"/>
</dbReference>